<dbReference type="Pfam" id="PF26140">
    <property type="entry name" value="HEAT_URB1"/>
    <property type="match status" value="1"/>
</dbReference>
<dbReference type="GO" id="GO:0000466">
    <property type="term" value="P:maturation of 5.8S rRNA from tricistronic rRNA transcript (SSU-rRNA, 5.8S rRNA, LSU-rRNA)"/>
    <property type="evidence" value="ECO:0007669"/>
    <property type="project" value="TreeGrafter"/>
</dbReference>
<dbReference type="InterPro" id="IPR021714">
    <property type="entry name" value="URB1_N"/>
</dbReference>
<dbReference type="Pfam" id="PF11707">
    <property type="entry name" value="Npa1"/>
    <property type="match status" value="1"/>
</dbReference>
<dbReference type="Pfam" id="PF16201">
    <property type="entry name" value="NopRA1"/>
    <property type="match status" value="1"/>
</dbReference>
<dbReference type="InterPro" id="IPR039844">
    <property type="entry name" value="URB1"/>
</dbReference>
<dbReference type="PANTHER" id="PTHR13500:SF0">
    <property type="entry name" value="NUCLEOLAR PRE-RIBOSOMAL-ASSOCIATED PROTEIN 1"/>
    <property type="match status" value="1"/>
</dbReference>
<evidence type="ECO:0000259" key="2">
    <source>
        <dbReference type="Pfam" id="PF16201"/>
    </source>
</evidence>
<protein>
    <submittedName>
        <fullName evidence="4">URB1 ribosome biogenesis homolog</fullName>
    </submittedName>
</protein>
<dbReference type="InterPro" id="IPR016024">
    <property type="entry name" value="ARM-type_fold"/>
</dbReference>
<evidence type="ECO:0000259" key="1">
    <source>
        <dbReference type="Pfam" id="PF11707"/>
    </source>
</evidence>
<reference evidence="4" key="5">
    <citation type="submission" date="2025-09" db="UniProtKB">
        <authorList>
            <consortium name="Ensembl"/>
        </authorList>
    </citation>
    <scope>IDENTIFICATION</scope>
</reference>
<dbReference type="GO" id="GO:0000463">
    <property type="term" value="P:maturation of LSU-rRNA from tricistronic rRNA transcript (SSU-rRNA, 5.8S rRNA, LSU-rRNA)"/>
    <property type="evidence" value="ECO:0007669"/>
    <property type="project" value="TreeGrafter"/>
</dbReference>
<dbReference type="STRING" id="7868.ENSCMIP00000041805"/>
<dbReference type="PANTHER" id="PTHR13500">
    <property type="entry name" value="NUCLEOLAR PRERIBOSOMAL-ASSOCIATED PROTEIN 1"/>
    <property type="match status" value="1"/>
</dbReference>
<proteinExistence type="predicted"/>
<reference evidence="5" key="2">
    <citation type="journal article" date="2007" name="PLoS Biol.">
        <title>Survey sequencing and comparative analysis of the elephant shark (Callorhinchus milii) genome.</title>
        <authorList>
            <person name="Venkatesh B."/>
            <person name="Kirkness E.F."/>
            <person name="Loh Y.H."/>
            <person name="Halpern A.L."/>
            <person name="Lee A.P."/>
            <person name="Johnson J."/>
            <person name="Dandona N."/>
            <person name="Viswanathan L.D."/>
            <person name="Tay A."/>
            <person name="Venter J.C."/>
            <person name="Strausberg R.L."/>
            <person name="Brenner S."/>
        </authorList>
    </citation>
    <scope>NUCLEOTIDE SEQUENCE [LARGE SCALE GENOMIC DNA]</scope>
</reference>
<reference evidence="5" key="3">
    <citation type="journal article" date="2014" name="Nature">
        <title>Elephant shark genome provides unique insights into gnathostome evolution.</title>
        <authorList>
            <consortium name="International Elephant Shark Genome Sequencing Consortium"/>
            <person name="Venkatesh B."/>
            <person name="Lee A.P."/>
            <person name="Ravi V."/>
            <person name="Maurya A.K."/>
            <person name="Lian M.M."/>
            <person name="Swann J.B."/>
            <person name="Ohta Y."/>
            <person name="Flajnik M.F."/>
            <person name="Sutoh Y."/>
            <person name="Kasahara M."/>
            <person name="Hoon S."/>
            <person name="Gangu V."/>
            <person name="Roy S.W."/>
            <person name="Irimia M."/>
            <person name="Korzh V."/>
            <person name="Kondrychyn I."/>
            <person name="Lim Z.W."/>
            <person name="Tay B.H."/>
            <person name="Tohari S."/>
            <person name="Kong K.W."/>
            <person name="Ho S."/>
            <person name="Lorente-Galdos B."/>
            <person name="Quilez J."/>
            <person name="Marques-Bonet T."/>
            <person name="Raney B.J."/>
            <person name="Ingham P.W."/>
            <person name="Tay A."/>
            <person name="Hillier L.W."/>
            <person name="Minx P."/>
            <person name="Boehm T."/>
            <person name="Wilson R.K."/>
            <person name="Brenner S."/>
            <person name="Warren W.C."/>
        </authorList>
    </citation>
    <scope>NUCLEOTIDE SEQUENCE [LARGE SCALE GENOMIC DNA]</scope>
</reference>
<keyword evidence="5" id="KW-1185">Reference proteome</keyword>
<dbReference type="OMA" id="VVWVWQS"/>
<feature type="domain" description="URB1 central HEAT repeat" evidence="3">
    <location>
        <begin position="633"/>
        <end position="721"/>
    </location>
</feature>
<dbReference type="InterPro" id="IPR059018">
    <property type="entry name" value="HEAT_URB1"/>
</dbReference>
<dbReference type="GeneTree" id="ENSGT00390000014210"/>
<sequence>ACFAGETRQPIARSRVPQTVKLVLVLSCNMMTTFVLPAGLETFISLAKQLPSSELYDVVEGYIKISVDCTEIFKLFEGERREESQMILIFEVLETILLRTASDLSHFSAVAMNIVKKLLHMHMKLMYVALYSANHRYIRACLNLMTAMVSQSPDAARDFFSQFDFNNKFLPGLVKKRDKKGKPDVRMAYIQFAISFLITGDNTTIIQVLELNDFITDIFTSGLKEDRISVINLLLSTLKTKVVRNKAITKTQKVRLFTPGILHHIASLFCWNGIVDVELKNSKDTQDTMATGEALVRELVHSFLMDLCCSLKHGITFYDPSLGTAGRLGNLVLLRFLVGLKTAAEDDLVSDLVVNILTVCPDLLNRFFKETRCSFVPRIKTAWLDNIKLLRKIYEAQPVVSKAYRTKVFVPIPRLISMVMVTTVPPVANKVMFAQGLNLPNKAVQHTTLSLLAFVLKRALKNIEHCLNEDEWENSEIYTPSVMKDVAQQYREAVGKVQITAAIAQEQLKESEFVGSERKAGRIPVAENNKETNRRTFLYPIAGADDIETTVLKALLLQVMCLYQKVVPHVVSQCTFDFSKLLKGIVSEDGVREEVPPILQHCILQLALELPANKFTWFRVQDISNTEPSSGEKPVFYLLLKMFVTSQNPRLQVSTKQLIIKLLKDSGIFEHTWKELELWLQCLRSVSETEQETVVLFLERILIKLISNPYPHTDKTSDITQEAGMLQVNFSGQDSDSISMPISHIDDVLDMVDVIVENSEGLDEEIGFNLSKDMITQIFPFSPVVSVALETRNKIISANGSETEAVLRYLAGTLTAILHVQLDPLALCLMLHAYDKELDSLPENQPPKSVLQLYKYYTRWIPERTKEALSEFFRFKSHAPFSVLLKDAYEKEGDVLVKNKTKEKLKEAIARLDKWELALAVKHLMLYIRTCVENFNKVCTEPLLLIELFMDLLKLLLQQYEQTSPNIQEKLGEKDKSELLIDLDPALEDMLLSVFKHPTLEQWFLGLELQSLPPHSLNPVSLKMLSHQLNSGILSLLKLSTPNLLSLGRMDAVINYFKAVATSALKELEMIKNVAKKPRATGKQSLTLEALKDLHTYMDVPQLKEVVASMLQLPEESLTLRSTSEKGTDTVKQLSLYGRTLVKILTGNRQKVPEAGELALSCEHIRGVAVLLESSSSNEMERVLLDALEKEPIFAQMIRVELSVHCLNRMTTTSLSITAFLIRHSRTHLLQFELWCLDSGRVKHLQRNMDAYLSVLAHELQYVLILTVFTNVLGILKKALWKKLLNAVVSNAASDQLEVQIEILSKLIQLSATQEDMASILEQLPAQLETTKNASRWVLADAVTVAISRIAGDQDSWQKCLLKACVQWLINNWTSSKEQKQDMKETEEVMLTRLQELIVSVIFGVIDSEDWSSCLKMGLKYRYGDVAFLVTLQKLMTVLYENADLAGMLIPLPTIHTMVTNHSLFLSTMLKATEDPDENLRTRDALVDVLLSLVKQCPSVCDSSHFTVLLGAYGATLSSTDRKLLLILQAYEKNNVSLSEFRLLLWGPAAVEHHKTRKSLGKSLWQQPSMDEILSLLDREKMFHTVLNFPQRRYIFPEVCLILSLCDPHTLYDPCFLLPLFSSLITPESLVECSKFVDTHALGLTVAALSSYDPQMRAAAYHVLGNFYMHLEGARFREKRQLLYLLDMVKNGIQQPNVKFTFALAYFVAKVAQQMLKPEEHMYKKINNFLLSHQYLDLRKLPGFFRFFYSSDMEHKIEREWVLELLGNGLKDNHCYELCDHQKIFHVILAFFNSPLCGETAQNQIVRILLHTAHIPKGAYQLIRDHSLLSWILVLENRMLFNLISLLHTLWLTNLGKKEKTQKFLPLHFINEFLYILSVLINLMMDSRTFSEFLHMFSSIIQHHSRALGAYKETGWITINESVLSHADMLLLLHKWSVVGKEAHTQDLLRTLAQKYGIKKLLKVIREKNKPRMLGWMAPQSRRRRMGVGEEEEDGGSELQESCLERCKESLRSIFAHWDPAYTEEKLDLQENQEDTGSIVKATTCLVVKWVIESAAESPMSIPQCLLVLKWLKRNVLPCKAVCLELVEDDAFRHCLLRLYSGFASTVDGEALRWEASYLFCIRCCTCSLSINTCHFYLGFTAAALFLLSIYLWDLWLGAQEAHLPGFADGMVSLCRDISHLIKGRQLS</sequence>
<organism evidence="4 5">
    <name type="scientific">Callorhinchus milii</name>
    <name type="common">Ghost shark</name>
    <dbReference type="NCBI Taxonomy" id="7868"/>
    <lineage>
        <taxon>Eukaryota</taxon>
        <taxon>Metazoa</taxon>
        <taxon>Chordata</taxon>
        <taxon>Craniata</taxon>
        <taxon>Vertebrata</taxon>
        <taxon>Chondrichthyes</taxon>
        <taxon>Holocephali</taxon>
        <taxon>Chimaeriformes</taxon>
        <taxon>Callorhinchidae</taxon>
        <taxon>Callorhinchus</taxon>
    </lineage>
</organism>
<evidence type="ECO:0000313" key="4">
    <source>
        <dbReference type="Ensembl" id="ENSCMIP00000041805.1"/>
    </source>
</evidence>
<evidence type="ECO:0000313" key="5">
    <source>
        <dbReference type="Proteomes" id="UP000314986"/>
    </source>
</evidence>
<dbReference type="GO" id="GO:0005730">
    <property type="term" value="C:nucleolus"/>
    <property type="evidence" value="ECO:0007669"/>
    <property type="project" value="TreeGrafter"/>
</dbReference>
<feature type="domain" description="URB1 C-terminal" evidence="2">
    <location>
        <begin position="1642"/>
        <end position="1831"/>
    </location>
</feature>
<dbReference type="InterPro" id="IPR032436">
    <property type="entry name" value="URB1_C"/>
</dbReference>
<evidence type="ECO:0000259" key="3">
    <source>
        <dbReference type="Pfam" id="PF26140"/>
    </source>
</evidence>
<dbReference type="SUPFAM" id="SSF48371">
    <property type="entry name" value="ARM repeat"/>
    <property type="match status" value="1"/>
</dbReference>
<reference evidence="4" key="4">
    <citation type="submission" date="2025-08" db="UniProtKB">
        <authorList>
            <consortium name="Ensembl"/>
        </authorList>
    </citation>
    <scope>IDENTIFICATION</scope>
</reference>
<reference evidence="5" key="1">
    <citation type="journal article" date="2006" name="Science">
        <title>Ancient noncoding elements conserved in the human genome.</title>
        <authorList>
            <person name="Venkatesh B."/>
            <person name="Kirkness E.F."/>
            <person name="Loh Y.H."/>
            <person name="Halpern A.L."/>
            <person name="Lee A.P."/>
            <person name="Johnson J."/>
            <person name="Dandona N."/>
            <person name="Viswanathan L.D."/>
            <person name="Tay A."/>
            <person name="Venter J.C."/>
            <person name="Strausberg R.L."/>
            <person name="Brenner S."/>
        </authorList>
    </citation>
    <scope>NUCLEOTIDE SEQUENCE [LARGE SCALE GENOMIC DNA]</scope>
</reference>
<dbReference type="InParanoid" id="A0A4W3KAL0"/>
<dbReference type="Ensembl" id="ENSCMIT00000042403.1">
    <property type="protein sequence ID" value="ENSCMIP00000041805.1"/>
    <property type="gene ID" value="ENSCMIG00000017401.1"/>
</dbReference>
<accession>A0A4W3KAL0</accession>
<feature type="domain" description="URB1 N-terminal" evidence="1">
    <location>
        <begin position="69"/>
        <end position="386"/>
    </location>
</feature>
<name>A0A4W3KAL0_CALMI</name>
<dbReference type="Proteomes" id="UP000314986">
    <property type="component" value="Unassembled WGS sequence"/>
</dbReference>